<accession>A0A0K0F5W2</accession>
<organism evidence="1 2">
    <name type="scientific">Strongyloides venezuelensis</name>
    <name type="common">Threadworm</name>
    <dbReference type="NCBI Taxonomy" id="75913"/>
    <lineage>
        <taxon>Eukaryota</taxon>
        <taxon>Metazoa</taxon>
        <taxon>Ecdysozoa</taxon>
        <taxon>Nematoda</taxon>
        <taxon>Chromadorea</taxon>
        <taxon>Rhabditida</taxon>
        <taxon>Tylenchina</taxon>
        <taxon>Panagrolaimomorpha</taxon>
        <taxon>Strongyloidoidea</taxon>
        <taxon>Strongyloididae</taxon>
        <taxon>Strongyloides</taxon>
    </lineage>
</organism>
<protein>
    <submittedName>
        <fullName evidence="2">PRESAN domain-containing protein</fullName>
    </submittedName>
</protein>
<name>A0A0K0F5W2_STRVS</name>
<keyword evidence="1" id="KW-1185">Reference proteome</keyword>
<evidence type="ECO:0000313" key="1">
    <source>
        <dbReference type="Proteomes" id="UP000035680"/>
    </source>
</evidence>
<reference evidence="2" key="2">
    <citation type="submission" date="2015-08" db="UniProtKB">
        <authorList>
            <consortium name="WormBaseParasite"/>
        </authorList>
    </citation>
    <scope>IDENTIFICATION</scope>
</reference>
<reference evidence="1" key="1">
    <citation type="submission" date="2014-07" db="EMBL/GenBank/DDBJ databases">
        <authorList>
            <person name="Martin A.A"/>
            <person name="De Silva N."/>
        </authorList>
    </citation>
    <scope>NUCLEOTIDE SEQUENCE</scope>
</reference>
<dbReference type="Proteomes" id="UP000035680">
    <property type="component" value="Unassembled WGS sequence"/>
</dbReference>
<dbReference type="AlphaFoldDB" id="A0A0K0F5W2"/>
<sequence>MSNIEGNINRLSPRRATLKLYEDVKGSNQLIKEFIKDYKVNGFQRKKVENFCNSFMETEMVNDILVNYDVPYLSYRIMNESAGIDRCTHQLATLVFKKSCCIVFNLGLYIGEGENKFIHKELKSSFPRCDFDFAKLNMRNIQLEYHRISSNNNVVNRKHKSNLPEVESTTNLAKRLNILKANNTIVPNKIPRNEIYKDVGTIKKKTLNPLLCSNINATRVNDCRGLTGNSEYEPYVDECLFGECLESKQIYLLNNLSKHFHISYSEKERLSHFLFTYLRYFIEKKFMELKSVDNVKKVTNQSIYKIFTFMTKKGSGEILFSKILKNEISPKRLSEYKDEEFCERTISFAANEILYSSEINDHPALQTFMCKKCATMHSRSDSCRRDD</sequence>
<dbReference type="WBParaSite" id="SVE_0420500.1">
    <property type="protein sequence ID" value="SVE_0420500.1"/>
    <property type="gene ID" value="SVE_0420500"/>
</dbReference>
<proteinExistence type="predicted"/>
<evidence type="ECO:0000313" key="2">
    <source>
        <dbReference type="WBParaSite" id="SVE_0420500.1"/>
    </source>
</evidence>